<dbReference type="PANTHER" id="PTHR31793:SF27">
    <property type="entry name" value="NOVEL THIOESTERASE SUPERFAMILY DOMAIN AND SAPOSIN A-TYPE DOMAIN CONTAINING PROTEIN (0610012H03RIK)"/>
    <property type="match status" value="1"/>
</dbReference>
<keyword evidence="2" id="KW-0378">Hydrolase</keyword>
<dbReference type="CDD" id="cd00586">
    <property type="entry name" value="4HBT"/>
    <property type="match status" value="1"/>
</dbReference>
<dbReference type="PANTHER" id="PTHR31793">
    <property type="entry name" value="4-HYDROXYBENZOYL-COA THIOESTERASE FAMILY MEMBER"/>
    <property type="match status" value="1"/>
</dbReference>
<dbReference type="Proteomes" id="UP000237222">
    <property type="component" value="Unassembled WGS sequence"/>
</dbReference>
<dbReference type="RefSeq" id="WP_103684850.1">
    <property type="nucleotide sequence ID" value="NZ_PQGG01000030.1"/>
</dbReference>
<evidence type="ECO:0000256" key="1">
    <source>
        <dbReference type="ARBA" id="ARBA00005953"/>
    </source>
</evidence>
<dbReference type="AlphaFoldDB" id="A0A2S4HE22"/>
<organism evidence="3 4">
    <name type="scientific">Zhongshania marina</name>
    <dbReference type="NCBI Taxonomy" id="2304603"/>
    <lineage>
        <taxon>Bacteria</taxon>
        <taxon>Pseudomonadati</taxon>
        <taxon>Pseudomonadota</taxon>
        <taxon>Gammaproteobacteria</taxon>
        <taxon>Cellvibrionales</taxon>
        <taxon>Spongiibacteraceae</taxon>
        <taxon>Zhongshania</taxon>
    </lineage>
</organism>
<accession>A0A2S4HE22</accession>
<evidence type="ECO:0000256" key="2">
    <source>
        <dbReference type="ARBA" id="ARBA00022801"/>
    </source>
</evidence>
<dbReference type="GO" id="GO:0047617">
    <property type="term" value="F:fatty acyl-CoA hydrolase activity"/>
    <property type="evidence" value="ECO:0007669"/>
    <property type="project" value="TreeGrafter"/>
</dbReference>
<evidence type="ECO:0000313" key="3">
    <source>
        <dbReference type="EMBL" id="POP52235.1"/>
    </source>
</evidence>
<dbReference type="Gene3D" id="3.10.129.10">
    <property type="entry name" value="Hotdog Thioesterase"/>
    <property type="match status" value="1"/>
</dbReference>
<dbReference type="InterPro" id="IPR050563">
    <property type="entry name" value="4-hydroxybenzoyl-CoA_TE"/>
</dbReference>
<dbReference type="EMBL" id="PQGG01000030">
    <property type="protein sequence ID" value="POP52235.1"/>
    <property type="molecule type" value="Genomic_DNA"/>
</dbReference>
<sequence>MLRCTMEPRFCETDALGHINNTVVPMWFETARGPIFEIFNPGQDLTKWNVILRKMDVDFIAQIYHGHSVDITTRIAHVGSTSFICDHEAWQRGELVAKGTAVMIYFDFAVQCKLEITAEQRVGLEKLS</sequence>
<evidence type="ECO:0000313" key="4">
    <source>
        <dbReference type="Proteomes" id="UP000237222"/>
    </source>
</evidence>
<dbReference type="OrthoDB" id="9799036at2"/>
<proteinExistence type="inferred from homology"/>
<dbReference type="InterPro" id="IPR029069">
    <property type="entry name" value="HotDog_dom_sf"/>
</dbReference>
<protein>
    <submittedName>
        <fullName evidence="3">Thioesterase</fullName>
    </submittedName>
</protein>
<reference evidence="3" key="1">
    <citation type="submission" date="2018-01" db="EMBL/GenBank/DDBJ databases">
        <authorList>
            <person name="Yu X.-D."/>
        </authorList>
    </citation>
    <scope>NUCLEOTIDE SEQUENCE</scope>
    <source>
        <strain evidence="3">ZX-21</strain>
    </source>
</reference>
<comment type="caution">
    <text evidence="3">The sequence shown here is derived from an EMBL/GenBank/DDBJ whole genome shotgun (WGS) entry which is preliminary data.</text>
</comment>
<gene>
    <name evidence="3" type="ORF">C0068_12700</name>
</gene>
<name>A0A2S4HE22_9GAMM</name>
<dbReference type="Pfam" id="PF13279">
    <property type="entry name" value="4HBT_2"/>
    <property type="match status" value="1"/>
</dbReference>
<dbReference type="SUPFAM" id="SSF54637">
    <property type="entry name" value="Thioesterase/thiol ester dehydrase-isomerase"/>
    <property type="match status" value="1"/>
</dbReference>
<comment type="similarity">
    <text evidence="1">Belongs to the 4-hydroxybenzoyl-CoA thioesterase family.</text>
</comment>